<keyword evidence="5" id="KW-0449">Lipoprotein</keyword>
<feature type="region of interest" description="Disordered" evidence="6">
    <location>
        <begin position="211"/>
        <end position="257"/>
    </location>
</feature>
<dbReference type="InterPro" id="IPR002048">
    <property type="entry name" value="EF_hand_dom"/>
</dbReference>
<dbReference type="GO" id="GO:0005509">
    <property type="term" value="F:calcium ion binding"/>
    <property type="evidence" value="ECO:0007669"/>
    <property type="project" value="InterPro"/>
</dbReference>
<sequence>MGVKLSRAQVVSGLEPTSAFTVETIRAIFQKFEDCCPSPALWERAFYELLGCFSSPEAARKAFTVLDTDVNGLIDAREIIGALAILSKGHLKERMALLFDIFDLNKERAIAFDECFLLLRRTMGGLRKTIAISIPPEKVIYNMTKQVWKIAKKHKDTRVSLEEWYTWWGTDASIRIALKMVTWKPEDQRGLPTPDHFVNVDYTSGMEEFDTELDAKRASKRPGGSKTPYRASLDLPPDDKRESPSLLQVPGSRRGTA</sequence>
<evidence type="ECO:0000259" key="7">
    <source>
        <dbReference type="PROSITE" id="PS50222"/>
    </source>
</evidence>
<dbReference type="EMBL" id="HBGE01113793">
    <property type="protein sequence ID" value="CAD9191068.1"/>
    <property type="molecule type" value="Transcribed_RNA"/>
</dbReference>
<dbReference type="AlphaFoldDB" id="A0A7S1WWT8"/>
<dbReference type="InterPro" id="IPR028846">
    <property type="entry name" value="Recoverin"/>
</dbReference>
<organism evidence="8">
    <name type="scientific">Alexandrium catenella</name>
    <name type="common">Red tide dinoflagellate</name>
    <name type="synonym">Gonyaulax catenella</name>
    <dbReference type="NCBI Taxonomy" id="2925"/>
    <lineage>
        <taxon>Eukaryota</taxon>
        <taxon>Sar</taxon>
        <taxon>Alveolata</taxon>
        <taxon>Dinophyceae</taxon>
        <taxon>Gonyaulacales</taxon>
        <taxon>Pyrocystaceae</taxon>
        <taxon>Alexandrium</taxon>
    </lineage>
</organism>
<dbReference type="Gene3D" id="1.10.238.10">
    <property type="entry name" value="EF-hand"/>
    <property type="match status" value="1"/>
</dbReference>
<dbReference type="SUPFAM" id="SSF47473">
    <property type="entry name" value="EF-hand"/>
    <property type="match status" value="1"/>
</dbReference>
<dbReference type="PANTHER" id="PTHR23055">
    <property type="entry name" value="CALCIUM BINDING PROTEINS"/>
    <property type="match status" value="1"/>
</dbReference>
<feature type="domain" description="EF-hand" evidence="7">
    <location>
        <begin position="54"/>
        <end position="89"/>
    </location>
</feature>
<dbReference type="PANTHER" id="PTHR23055:SF178">
    <property type="entry name" value="NEUROCALCIN HOMOLOG"/>
    <property type="match status" value="1"/>
</dbReference>
<evidence type="ECO:0000256" key="6">
    <source>
        <dbReference type="SAM" id="MobiDB-lite"/>
    </source>
</evidence>
<accession>A0A7S1WWT8</accession>
<gene>
    <name evidence="8" type="ORF">ACAT0790_LOCUS67843</name>
</gene>
<dbReference type="PROSITE" id="PS50222">
    <property type="entry name" value="EF_HAND_2"/>
    <property type="match status" value="1"/>
</dbReference>
<evidence type="ECO:0000256" key="3">
    <source>
        <dbReference type="ARBA" id="ARBA00022723"/>
    </source>
</evidence>
<proteinExistence type="inferred from homology"/>
<evidence type="ECO:0000256" key="1">
    <source>
        <dbReference type="ARBA" id="ARBA00006049"/>
    </source>
</evidence>
<keyword evidence="4" id="KW-0677">Repeat</keyword>
<evidence type="ECO:0000313" key="8">
    <source>
        <dbReference type="EMBL" id="CAD9191068.1"/>
    </source>
</evidence>
<evidence type="ECO:0000256" key="5">
    <source>
        <dbReference type="ARBA" id="ARBA00023288"/>
    </source>
</evidence>
<comment type="similarity">
    <text evidence="1">Belongs to the recoverin family.</text>
</comment>
<keyword evidence="3" id="KW-0479">Metal-binding</keyword>
<dbReference type="InterPro" id="IPR011992">
    <property type="entry name" value="EF-hand-dom_pair"/>
</dbReference>
<keyword evidence="2" id="KW-0519">Myristate</keyword>
<evidence type="ECO:0000256" key="2">
    <source>
        <dbReference type="ARBA" id="ARBA00022707"/>
    </source>
</evidence>
<protein>
    <recommendedName>
        <fullName evidence="7">EF-hand domain-containing protein</fullName>
    </recommendedName>
</protein>
<name>A0A7S1WWT8_ALECA</name>
<reference evidence="8" key="1">
    <citation type="submission" date="2021-01" db="EMBL/GenBank/DDBJ databases">
        <authorList>
            <person name="Corre E."/>
            <person name="Pelletier E."/>
            <person name="Niang G."/>
            <person name="Scheremetjew M."/>
            <person name="Finn R."/>
            <person name="Kale V."/>
            <person name="Holt S."/>
            <person name="Cochrane G."/>
            <person name="Meng A."/>
            <person name="Brown T."/>
            <person name="Cohen L."/>
        </authorList>
    </citation>
    <scope>NUCLEOTIDE SEQUENCE</scope>
    <source>
        <strain evidence="8">OF101</strain>
    </source>
</reference>
<evidence type="ECO:0000256" key="4">
    <source>
        <dbReference type="ARBA" id="ARBA00022737"/>
    </source>
</evidence>